<keyword evidence="5 8" id="KW-0812">Transmembrane</keyword>
<feature type="transmembrane region" description="Helical" evidence="8">
    <location>
        <begin position="162"/>
        <end position="183"/>
    </location>
</feature>
<keyword evidence="4" id="KW-1003">Cell membrane</keyword>
<organism evidence="9 10">
    <name type="scientific">Acinetobacter johnsonii ANC 3681</name>
    <dbReference type="NCBI Taxonomy" id="1217662"/>
    <lineage>
        <taxon>Bacteria</taxon>
        <taxon>Pseudomonadati</taxon>
        <taxon>Pseudomonadota</taxon>
        <taxon>Gammaproteobacteria</taxon>
        <taxon>Moraxellales</taxon>
        <taxon>Moraxellaceae</taxon>
        <taxon>Acinetobacter</taxon>
    </lineage>
</organism>
<evidence type="ECO:0000256" key="8">
    <source>
        <dbReference type="SAM" id="Phobius"/>
    </source>
</evidence>
<dbReference type="PANTHER" id="PTHR34979:SF1">
    <property type="entry name" value="INNER MEMBRANE PROTEIN YGAZ"/>
    <property type="match status" value="1"/>
</dbReference>
<dbReference type="InterPro" id="IPR011606">
    <property type="entry name" value="Brnchd-chn_aa_trnsp_permease"/>
</dbReference>
<protein>
    <submittedName>
        <fullName evidence="9">Azaleucine resistance protein AzlC</fullName>
    </submittedName>
</protein>
<gene>
    <name evidence="9" type="ORF">F946_00962</name>
</gene>
<dbReference type="GO" id="GO:0005886">
    <property type="term" value="C:plasma membrane"/>
    <property type="evidence" value="ECO:0007669"/>
    <property type="project" value="UniProtKB-SubCell"/>
</dbReference>
<keyword evidence="3" id="KW-0813">Transport</keyword>
<reference evidence="9 10" key="1">
    <citation type="submission" date="2013-02" db="EMBL/GenBank/DDBJ databases">
        <title>The Genome Sequence of Acinetobacter johnsonii ANC 3681.</title>
        <authorList>
            <consortium name="The Broad Institute Genome Sequencing Platform"/>
            <consortium name="The Broad Institute Genome Sequencing Center for Infectious Disease"/>
            <person name="Cerqueira G."/>
            <person name="Feldgarden M."/>
            <person name="Courvalin P."/>
            <person name="Perichon B."/>
            <person name="Grillot-Courvalin C."/>
            <person name="Clermont D."/>
            <person name="Rocha E."/>
            <person name="Yoon E.-J."/>
            <person name="Nemec A."/>
            <person name="Walker B."/>
            <person name="Young S.K."/>
            <person name="Zeng Q."/>
            <person name="Gargeya S."/>
            <person name="Fitzgerald M."/>
            <person name="Haas B."/>
            <person name="Abouelleil A."/>
            <person name="Alvarado L."/>
            <person name="Arachchi H.M."/>
            <person name="Berlin A.M."/>
            <person name="Chapman S.B."/>
            <person name="Dewar J."/>
            <person name="Goldberg J."/>
            <person name="Griggs A."/>
            <person name="Gujja S."/>
            <person name="Hansen M."/>
            <person name="Howarth C."/>
            <person name="Imamovic A."/>
            <person name="Larimer J."/>
            <person name="McCowan C."/>
            <person name="Murphy C."/>
            <person name="Neiman D."/>
            <person name="Pearson M."/>
            <person name="Priest M."/>
            <person name="Roberts A."/>
            <person name="Saif S."/>
            <person name="Shea T."/>
            <person name="Sisk P."/>
            <person name="Sykes S."/>
            <person name="Wortman J."/>
            <person name="Nusbaum C."/>
            <person name="Birren B."/>
        </authorList>
    </citation>
    <scope>NUCLEOTIDE SEQUENCE [LARGE SCALE GENOMIC DNA]</scope>
    <source>
        <strain evidence="9 10">ANC 3681</strain>
    </source>
</reference>
<name>N9CYF1_ACIJO</name>
<sequence length="262" mass="28898">MLQRIYFTLQIIISCEYSTNNEKEILLSNTTQALYSLNSSDIWSGFKNLLPISLFVVIFGAAFGLASTHTGLSNDSSLLMSTLVFAGASQFATLELWGEKISLFPLIITVFFINARHLLMGASLYPWLRHLSPMKRYSILLVISDANWALSLQAFNRGQSGFGLLFGGGLALWLAWIIGTWLGLYFGNSIQNPNAFGLDMVMSCFLLAMVIGGKKDIRIVLIWIASACISLLAYWYLPKNSHVVIGALAGGGIGLLWKEKKI</sequence>
<dbReference type="Pfam" id="PF03591">
    <property type="entry name" value="AzlC"/>
    <property type="match status" value="1"/>
</dbReference>
<comment type="subcellular location">
    <subcellularLocation>
        <location evidence="1">Cell membrane</location>
        <topology evidence="1">Multi-pass membrane protein</topology>
    </subcellularLocation>
</comment>
<dbReference type="AlphaFoldDB" id="N9CYF1"/>
<proteinExistence type="inferred from homology"/>
<keyword evidence="6 8" id="KW-1133">Transmembrane helix</keyword>
<evidence type="ECO:0000256" key="4">
    <source>
        <dbReference type="ARBA" id="ARBA00022475"/>
    </source>
</evidence>
<evidence type="ECO:0000256" key="2">
    <source>
        <dbReference type="ARBA" id="ARBA00010735"/>
    </source>
</evidence>
<comment type="similarity">
    <text evidence="2">Belongs to the AzlC family.</text>
</comment>
<accession>N9CYF1</accession>
<evidence type="ECO:0000256" key="6">
    <source>
        <dbReference type="ARBA" id="ARBA00022989"/>
    </source>
</evidence>
<dbReference type="EMBL" id="APPZ01000005">
    <property type="protein sequence ID" value="ENV73450.1"/>
    <property type="molecule type" value="Genomic_DNA"/>
</dbReference>
<feature type="transmembrane region" description="Helical" evidence="8">
    <location>
        <begin position="219"/>
        <end position="236"/>
    </location>
</feature>
<evidence type="ECO:0000313" key="9">
    <source>
        <dbReference type="EMBL" id="ENV73450.1"/>
    </source>
</evidence>
<evidence type="ECO:0000256" key="1">
    <source>
        <dbReference type="ARBA" id="ARBA00004651"/>
    </source>
</evidence>
<feature type="transmembrane region" description="Helical" evidence="8">
    <location>
        <begin position="195"/>
        <end position="212"/>
    </location>
</feature>
<comment type="caution">
    <text evidence="9">The sequence shown here is derived from an EMBL/GenBank/DDBJ whole genome shotgun (WGS) entry which is preliminary data.</text>
</comment>
<feature type="transmembrane region" description="Helical" evidence="8">
    <location>
        <begin position="104"/>
        <end position="125"/>
    </location>
</feature>
<dbReference type="HOGENOM" id="CLU_065777_2_0_6"/>
<feature type="transmembrane region" description="Helical" evidence="8">
    <location>
        <begin position="242"/>
        <end position="257"/>
    </location>
</feature>
<evidence type="ECO:0000313" key="10">
    <source>
        <dbReference type="Proteomes" id="UP000018444"/>
    </source>
</evidence>
<keyword evidence="7 8" id="KW-0472">Membrane</keyword>
<dbReference type="PROSITE" id="PS51257">
    <property type="entry name" value="PROKAR_LIPOPROTEIN"/>
    <property type="match status" value="1"/>
</dbReference>
<dbReference type="GO" id="GO:1903785">
    <property type="term" value="P:L-valine transmembrane transport"/>
    <property type="evidence" value="ECO:0007669"/>
    <property type="project" value="TreeGrafter"/>
</dbReference>
<dbReference type="PATRIC" id="fig|1217662.4.peg.931"/>
<evidence type="ECO:0000256" key="7">
    <source>
        <dbReference type="ARBA" id="ARBA00023136"/>
    </source>
</evidence>
<evidence type="ECO:0000256" key="5">
    <source>
        <dbReference type="ARBA" id="ARBA00022692"/>
    </source>
</evidence>
<evidence type="ECO:0000256" key="3">
    <source>
        <dbReference type="ARBA" id="ARBA00022448"/>
    </source>
</evidence>
<feature type="transmembrane region" description="Helical" evidence="8">
    <location>
        <begin position="49"/>
        <end position="66"/>
    </location>
</feature>
<dbReference type="Proteomes" id="UP000018444">
    <property type="component" value="Unassembled WGS sequence"/>
</dbReference>
<dbReference type="PANTHER" id="PTHR34979">
    <property type="entry name" value="INNER MEMBRANE PROTEIN YGAZ"/>
    <property type="match status" value="1"/>
</dbReference>